<evidence type="ECO:0000256" key="1">
    <source>
        <dbReference type="SAM" id="MobiDB-lite"/>
    </source>
</evidence>
<feature type="compositionally biased region" description="Low complexity" evidence="1">
    <location>
        <begin position="313"/>
        <end position="340"/>
    </location>
</feature>
<feature type="region of interest" description="Disordered" evidence="1">
    <location>
        <begin position="1"/>
        <end position="55"/>
    </location>
</feature>
<keyword evidence="3" id="KW-1185">Reference proteome</keyword>
<dbReference type="EMBL" id="JBBPDW010000010">
    <property type="protein sequence ID" value="KAK7548657.1"/>
    <property type="molecule type" value="Genomic_DNA"/>
</dbReference>
<reference evidence="2 3" key="1">
    <citation type="submission" date="2024-04" db="EMBL/GenBank/DDBJ databases">
        <title>Phyllosticta paracitricarpa is synonymous to the EU quarantine fungus P. citricarpa based on phylogenomic analyses.</title>
        <authorList>
            <consortium name="Lawrence Berkeley National Laboratory"/>
            <person name="Van Ingen-Buijs V.A."/>
            <person name="Van Westerhoven A.C."/>
            <person name="Haridas S."/>
            <person name="Skiadas P."/>
            <person name="Martin F."/>
            <person name="Groenewald J.Z."/>
            <person name="Crous P.W."/>
            <person name="Seidl M.F."/>
        </authorList>
    </citation>
    <scope>NUCLEOTIDE SEQUENCE [LARGE SCALE GENOMIC DNA]</scope>
    <source>
        <strain evidence="2 3">CBS 122670</strain>
    </source>
</reference>
<accession>A0ABR1MG92</accession>
<feature type="compositionally biased region" description="Basic and acidic residues" evidence="1">
    <location>
        <begin position="373"/>
        <end position="385"/>
    </location>
</feature>
<evidence type="ECO:0000313" key="2">
    <source>
        <dbReference type="EMBL" id="KAK7548657.1"/>
    </source>
</evidence>
<organism evidence="2 3">
    <name type="scientific">Phyllosticta citricarpa</name>
    <dbReference type="NCBI Taxonomy" id="55181"/>
    <lineage>
        <taxon>Eukaryota</taxon>
        <taxon>Fungi</taxon>
        <taxon>Dikarya</taxon>
        <taxon>Ascomycota</taxon>
        <taxon>Pezizomycotina</taxon>
        <taxon>Dothideomycetes</taxon>
        <taxon>Dothideomycetes incertae sedis</taxon>
        <taxon>Botryosphaeriales</taxon>
        <taxon>Phyllostictaceae</taxon>
        <taxon>Phyllosticta</taxon>
    </lineage>
</organism>
<feature type="region of interest" description="Disordered" evidence="1">
    <location>
        <begin position="248"/>
        <end position="406"/>
    </location>
</feature>
<feature type="region of interest" description="Disordered" evidence="1">
    <location>
        <begin position="215"/>
        <end position="234"/>
    </location>
</feature>
<feature type="region of interest" description="Disordered" evidence="1">
    <location>
        <begin position="158"/>
        <end position="185"/>
    </location>
</feature>
<protein>
    <submittedName>
        <fullName evidence="2">Uncharacterized protein</fullName>
    </submittedName>
</protein>
<gene>
    <name evidence="2" type="ORF">IWX46DRAFT_579867</name>
</gene>
<sequence length="475" mass="51864">MSASLQVPGQADSTRSPTFLPSPSRRFHQHAVSAFSFSSEEDDDMPLDDEPDSDMDATYRYSITAALAAATQDSLNDSPSVPGEDLPIRRTSRIHLSNNNHEPFRLQSPKKRWQRHRPSHPSINSRSFLHIEQDNEYGFLFRLRRPTVRFERTADLVHSLSSNGPPSEPLSPRSQPKSDLPSATIPEIPTIAPRFAFPAPPGFHKPIFSPLTDNQWVDSLQPSPGPYSDGSPWSGAVFDDDFECSPRNSRFPAHGRPSSLTLGGAHPNTIFAALGNPETAPEEALDDLPAPRRPALTMAGVARPATVYHTPPQSNSQSNSQGNSHQNSPRSQTPSPRSQSVHQTSASRAEVENASDVTEAPHSPASTVSPTETKVDSVTDARSGGEESNETDGEDRATTPTPARRRRCVSMLNPAQRARVGISIHKGEGLLEWARPLLEMDLNGLDRRSSVSKLAGPGMRLPETSKRVKRASAFI</sequence>
<feature type="region of interest" description="Disordered" evidence="1">
    <location>
        <begin position="100"/>
        <end position="121"/>
    </location>
</feature>
<feature type="compositionally biased region" description="Acidic residues" evidence="1">
    <location>
        <begin position="39"/>
        <end position="55"/>
    </location>
</feature>
<evidence type="ECO:0000313" key="3">
    <source>
        <dbReference type="Proteomes" id="UP001365128"/>
    </source>
</evidence>
<name>A0ABR1MG92_9PEZI</name>
<feature type="compositionally biased region" description="Basic residues" evidence="1">
    <location>
        <begin position="108"/>
        <end position="119"/>
    </location>
</feature>
<feature type="compositionally biased region" description="Polar residues" evidence="1">
    <location>
        <begin position="1"/>
        <end position="21"/>
    </location>
</feature>
<proteinExistence type="predicted"/>
<dbReference type="Proteomes" id="UP001365128">
    <property type="component" value="Unassembled WGS sequence"/>
</dbReference>
<comment type="caution">
    <text evidence="2">The sequence shown here is derived from an EMBL/GenBank/DDBJ whole genome shotgun (WGS) entry which is preliminary data.</text>
</comment>